<dbReference type="NCBIfam" id="NF009377">
    <property type="entry name" value="PRK12740.1-1"/>
    <property type="match status" value="1"/>
</dbReference>
<dbReference type="InterPro" id="IPR009022">
    <property type="entry name" value="EFG_III"/>
</dbReference>
<dbReference type="Pfam" id="PF03764">
    <property type="entry name" value="EFG_IV"/>
    <property type="match status" value="1"/>
</dbReference>
<dbReference type="CDD" id="cd04170">
    <property type="entry name" value="EF-G_bact"/>
    <property type="match status" value="1"/>
</dbReference>
<dbReference type="PANTHER" id="PTHR43261:SF6">
    <property type="entry name" value="ELONGATION FACTOR G-LIKE PROTEIN"/>
    <property type="match status" value="1"/>
</dbReference>
<dbReference type="PROSITE" id="PS51722">
    <property type="entry name" value="G_TR_2"/>
    <property type="match status" value="1"/>
</dbReference>
<dbReference type="SUPFAM" id="SSF54211">
    <property type="entry name" value="Ribosomal protein S5 domain 2-like"/>
    <property type="match status" value="1"/>
</dbReference>
<protein>
    <submittedName>
        <fullName evidence="5">Elongation factor G-like protein EF-G2</fullName>
    </submittedName>
</protein>
<dbReference type="Gene3D" id="3.30.230.10">
    <property type="match status" value="1"/>
</dbReference>
<dbReference type="InterPro" id="IPR020568">
    <property type="entry name" value="Ribosomal_Su5_D2-typ_SF"/>
</dbReference>
<dbReference type="InterPro" id="IPR035649">
    <property type="entry name" value="EFG_V"/>
</dbReference>
<reference evidence="5 6" key="1">
    <citation type="submission" date="2020-03" db="EMBL/GenBank/DDBJ databases">
        <title>Two novel Motilibacter sp.</title>
        <authorList>
            <person name="Liu S."/>
        </authorList>
    </citation>
    <scope>NUCLEOTIDE SEQUENCE [LARGE SCALE GENOMIC DNA]</scope>
    <source>
        <strain evidence="5 6">E257</strain>
    </source>
</reference>
<dbReference type="Pfam" id="PF14492">
    <property type="entry name" value="EFG_III"/>
    <property type="match status" value="1"/>
</dbReference>
<dbReference type="Pfam" id="PF00679">
    <property type="entry name" value="EFG_C"/>
    <property type="match status" value="1"/>
</dbReference>
<dbReference type="InterPro" id="IPR000640">
    <property type="entry name" value="EFG_V-like"/>
</dbReference>
<dbReference type="Gene3D" id="3.30.70.240">
    <property type="match status" value="1"/>
</dbReference>
<dbReference type="SMART" id="SM00889">
    <property type="entry name" value="EFG_IV"/>
    <property type="match status" value="1"/>
</dbReference>
<dbReference type="InterPro" id="IPR053905">
    <property type="entry name" value="EF-G-like_DII"/>
</dbReference>
<feature type="domain" description="Tr-type G" evidence="4">
    <location>
        <begin position="23"/>
        <end position="297"/>
    </location>
</feature>
<dbReference type="PANTHER" id="PTHR43261">
    <property type="entry name" value="TRANSLATION ELONGATION FACTOR G-RELATED"/>
    <property type="match status" value="1"/>
</dbReference>
<accession>A0ABX0GWD7</accession>
<dbReference type="SUPFAM" id="SSF52540">
    <property type="entry name" value="P-loop containing nucleoside triphosphate hydrolases"/>
    <property type="match status" value="1"/>
</dbReference>
<dbReference type="InterPro" id="IPR047872">
    <property type="entry name" value="EFG_IV"/>
</dbReference>
<dbReference type="SMART" id="SM00838">
    <property type="entry name" value="EFG_C"/>
    <property type="match status" value="1"/>
</dbReference>
<dbReference type="Gene3D" id="3.30.70.870">
    <property type="entry name" value="Elongation Factor G (Translational Gtpase), domain 3"/>
    <property type="match status" value="1"/>
</dbReference>
<dbReference type="Gene3D" id="2.40.30.10">
    <property type="entry name" value="Translation factors"/>
    <property type="match status" value="1"/>
</dbReference>
<dbReference type="SUPFAM" id="SSF54980">
    <property type="entry name" value="EF-G C-terminal domain-like"/>
    <property type="match status" value="2"/>
</dbReference>
<dbReference type="Proteomes" id="UP000800981">
    <property type="component" value="Unassembled WGS sequence"/>
</dbReference>
<evidence type="ECO:0000256" key="2">
    <source>
        <dbReference type="ARBA" id="ARBA00023134"/>
    </source>
</evidence>
<dbReference type="CDD" id="cd16262">
    <property type="entry name" value="EFG_III"/>
    <property type="match status" value="1"/>
</dbReference>
<dbReference type="InterPro" id="IPR035647">
    <property type="entry name" value="EFG_III/V"/>
</dbReference>
<feature type="region of interest" description="Disordered" evidence="3">
    <location>
        <begin position="1"/>
        <end position="20"/>
    </location>
</feature>
<evidence type="ECO:0000256" key="1">
    <source>
        <dbReference type="ARBA" id="ARBA00022741"/>
    </source>
</evidence>
<keyword evidence="1" id="KW-0547">Nucleotide-binding</keyword>
<organism evidence="5 6">
    <name type="scientific">Motilibacter deserti</name>
    <dbReference type="NCBI Taxonomy" id="2714956"/>
    <lineage>
        <taxon>Bacteria</taxon>
        <taxon>Bacillati</taxon>
        <taxon>Actinomycetota</taxon>
        <taxon>Actinomycetes</taxon>
        <taxon>Motilibacterales</taxon>
        <taxon>Motilibacteraceae</taxon>
        <taxon>Motilibacter</taxon>
    </lineage>
</organism>
<dbReference type="PRINTS" id="PR00315">
    <property type="entry name" value="ELONGATNFCT"/>
</dbReference>
<dbReference type="Pfam" id="PF22042">
    <property type="entry name" value="EF-G_D2"/>
    <property type="match status" value="1"/>
</dbReference>
<dbReference type="InterPro" id="IPR005517">
    <property type="entry name" value="Transl_elong_EFG/EF2_IV"/>
</dbReference>
<keyword evidence="6" id="KW-1185">Reference proteome</keyword>
<dbReference type="InterPro" id="IPR005225">
    <property type="entry name" value="Small_GTP-bd"/>
</dbReference>
<sequence length="720" mass="75793">MAPTASQSGAAGGGPAPVVDRPEQVRNVVLVGHSGAGKTTLVEAVLVAAGTIPRPGRVEDGSTVTDFDEAEARQQRTVSLALAPLEHDGVKVNLLDAPGYADFVGDLRAGLRAADAALFVVSAVDGLDASTSMLWEECAAVGMPRAVVVTKLDKERADFDESVAVCQRVFGDGVLPAYVPLLADDGKVAGLYALLSQRIADYSEGARAEHDAEPEHIEGTADARAALIEGIIAESEDETLMDRYLGGEDLDVKTLIEDLEKAVARGSFYPVLPVSALDGVGMVELLELMTQAFPSPLEHPLPAVTTPDGEPQPPLACSPEGPLVAEVVKTTTDPYVGRLSLVRVFSGTLRPDLPVHVSGHAASFFGETAGHADHDVDERIGALSSPLGKVQRTVQACIAGDICAVAKLTRAETGDTLSAKEHPLLVEPWTMPEPLLPVAIRARSRSDEDKLGVALGRLVAEDPTLRLVQDGETGQLVLWCMGEAHVDVVLSRLQGRYGVGVETEPLRVSLRETFSAPAKGHGRHVKQSGGHGQFAICDIEVEPLPTGAGFEFVDKVVGGAVPRQFIPSVEKGVRAQMEKGVSAGYPVVDVRVTLVDGKAHSVDSSDMAFQMAGGLALRDAAAGGSVTLLEPVDELVVMVSDEYVGAVMSDLSGRRGRVLGTEPAPGGRTLVRAEVPEPEITRYAIELRSLSHGSGTFTRSYARHEPMPSHLAAKVLTAAH</sequence>
<evidence type="ECO:0000259" key="4">
    <source>
        <dbReference type="PROSITE" id="PS51722"/>
    </source>
</evidence>
<dbReference type="InterPro" id="IPR027417">
    <property type="entry name" value="P-loop_NTPase"/>
</dbReference>
<dbReference type="Gene3D" id="3.40.50.300">
    <property type="entry name" value="P-loop containing nucleotide triphosphate hydrolases"/>
    <property type="match status" value="1"/>
</dbReference>
<dbReference type="InterPro" id="IPR014721">
    <property type="entry name" value="Ribsml_uS5_D2-typ_fold_subgr"/>
</dbReference>
<dbReference type="NCBIfam" id="NF009381">
    <property type="entry name" value="PRK12740.1-5"/>
    <property type="match status" value="1"/>
</dbReference>
<evidence type="ECO:0000313" key="5">
    <source>
        <dbReference type="EMBL" id="NHC13949.1"/>
    </source>
</evidence>
<dbReference type="InterPro" id="IPR041095">
    <property type="entry name" value="EFG_II"/>
</dbReference>
<gene>
    <name evidence="5" type="ORF">G9H71_09170</name>
</gene>
<dbReference type="SUPFAM" id="SSF50447">
    <property type="entry name" value="Translation proteins"/>
    <property type="match status" value="1"/>
</dbReference>
<name>A0ABX0GWD7_9ACTN</name>
<dbReference type="Pfam" id="PF00009">
    <property type="entry name" value="GTP_EFTU"/>
    <property type="match status" value="1"/>
</dbReference>
<dbReference type="NCBIfam" id="TIGR00231">
    <property type="entry name" value="small_GTP"/>
    <property type="match status" value="1"/>
</dbReference>
<keyword evidence="2" id="KW-0342">GTP-binding</keyword>
<comment type="caution">
    <text evidence="5">The sequence shown here is derived from an EMBL/GenBank/DDBJ whole genome shotgun (WGS) entry which is preliminary data.</text>
</comment>
<dbReference type="EMBL" id="JAANNP010000003">
    <property type="protein sequence ID" value="NHC13949.1"/>
    <property type="molecule type" value="Genomic_DNA"/>
</dbReference>
<dbReference type="InterPro" id="IPR000795">
    <property type="entry name" value="T_Tr_GTP-bd_dom"/>
</dbReference>
<evidence type="ECO:0000313" key="6">
    <source>
        <dbReference type="Proteomes" id="UP000800981"/>
    </source>
</evidence>
<dbReference type="CDD" id="cd03713">
    <property type="entry name" value="EFG_mtEFG_C"/>
    <property type="match status" value="1"/>
</dbReference>
<dbReference type="InterPro" id="IPR009000">
    <property type="entry name" value="Transl_B-barrel_sf"/>
</dbReference>
<evidence type="ECO:0000256" key="3">
    <source>
        <dbReference type="SAM" id="MobiDB-lite"/>
    </source>
</evidence>
<dbReference type="RefSeq" id="WP_166280963.1">
    <property type="nucleotide sequence ID" value="NZ_JAANNP010000003.1"/>
</dbReference>
<dbReference type="CDD" id="cd01434">
    <property type="entry name" value="EFG_mtEFG1_IV"/>
    <property type="match status" value="1"/>
</dbReference>
<proteinExistence type="predicted"/>